<dbReference type="SUPFAM" id="SSF56112">
    <property type="entry name" value="Protein kinase-like (PK-like)"/>
    <property type="match status" value="1"/>
</dbReference>
<dbReference type="AlphaFoldDB" id="A0A9P8B0C4"/>
<protein>
    <recommendedName>
        <fullName evidence="3">Protein kinase domain-containing protein</fullName>
    </recommendedName>
</protein>
<dbReference type="InterPro" id="IPR011009">
    <property type="entry name" value="Kinase-like_dom_sf"/>
</dbReference>
<evidence type="ECO:0000313" key="1">
    <source>
        <dbReference type="EMBL" id="KAG7452932.1"/>
    </source>
</evidence>
<dbReference type="OrthoDB" id="2722301at2759"/>
<dbReference type="GeneID" id="66102923"/>
<organism evidence="1 2">
    <name type="scientific">Guyanagaster necrorhizus</name>
    <dbReference type="NCBI Taxonomy" id="856835"/>
    <lineage>
        <taxon>Eukaryota</taxon>
        <taxon>Fungi</taxon>
        <taxon>Dikarya</taxon>
        <taxon>Basidiomycota</taxon>
        <taxon>Agaricomycotina</taxon>
        <taxon>Agaricomycetes</taxon>
        <taxon>Agaricomycetidae</taxon>
        <taxon>Agaricales</taxon>
        <taxon>Marasmiineae</taxon>
        <taxon>Physalacriaceae</taxon>
        <taxon>Guyanagaster</taxon>
    </lineage>
</organism>
<accession>A0A9P8B0C4</accession>
<reference evidence="1" key="1">
    <citation type="submission" date="2020-11" db="EMBL/GenBank/DDBJ databases">
        <title>Adaptations for nitrogen fixation in a non-lichenized fungal sporocarp promotes dispersal by wood-feeding termites.</title>
        <authorList>
            <consortium name="DOE Joint Genome Institute"/>
            <person name="Koch R.A."/>
            <person name="Yoon G."/>
            <person name="Arayal U."/>
            <person name="Lail K."/>
            <person name="Amirebrahimi M."/>
            <person name="Labutti K."/>
            <person name="Lipzen A."/>
            <person name="Riley R."/>
            <person name="Barry K."/>
            <person name="Henrissat B."/>
            <person name="Grigoriev I.V."/>
            <person name="Herr J.R."/>
            <person name="Aime M.C."/>
        </authorList>
    </citation>
    <scope>NUCLEOTIDE SEQUENCE</scope>
    <source>
        <strain evidence="1">MCA 3950</strain>
    </source>
</reference>
<evidence type="ECO:0008006" key="3">
    <source>
        <dbReference type="Google" id="ProtNLM"/>
    </source>
</evidence>
<comment type="caution">
    <text evidence="1">The sequence shown here is derived from an EMBL/GenBank/DDBJ whole genome shotgun (WGS) entry which is preliminary data.</text>
</comment>
<evidence type="ECO:0000313" key="2">
    <source>
        <dbReference type="Proteomes" id="UP000812287"/>
    </source>
</evidence>
<name>A0A9P8B0C4_9AGAR</name>
<gene>
    <name evidence="1" type="ORF">BT62DRAFT_36065</name>
</gene>
<dbReference type="Proteomes" id="UP000812287">
    <property type="component" value="Unassembled WGS sequence"/>
</dbReference>
<sequence length="70" mass="8271">MDILQQIHCLLKGLVWLHERRIVHRDSKRFNKFMNFACGDRWNHSSSGRRSPEILLSWGHVNIMVTLTIA</sequence>
<dbReference type="RefSeq" id="XP_043046432.1">
    <property type="nucleotide sequence ID" value="XM_043180627.1"/>
</dbReference>
<proteinExistence type="predicted"/>
<dbReference type="EMBL" id="MU250523">
    <property type="protein sequence ID" value="KAG7452932.1"/>
    <property type="molecule type" value="Genomic_DNA"/>
</dbReference>
<keyword evidence="2" id="KW-1185">Reference proteome</keyword>